<evidence type="ECO:0000256" key="1">
    <source>
        <dbReference type="ARBA" id="ARBA00022553"/>
    </source>
</evidence>
<dbReference type="OrthoDB" id="277520at2"/>
<dbReference type="Proteomes" id="UP000269542">
    <property type="component" value="Chromosome"/>
</dbReference>
<dbReference type="InterPro" id="IPR050923">
    <property type="entry name" value="Cell_Proc_Reg/RNA_Proc"/>
</dbReference>
<evidence type="ECO:0000256" key="2">
    <source>
        <dbReference type="SAM" id="MobiDB-lite"/>
    </source>
</evidence>
<dbReference type="PROSITE" id="PS50006">
    <property type="entry name" value="FHA_DOMAIN"/>
    <property type="match status" value="1"/>
</dbReference>
<dbReference type="InterPro" id="IPR000253">
    <property type="entry name" value="FHA_dom"/>
</dbReference>
<dbReference type="EMBL" id="LR134476">
    <property type="protein sequence ID" value="VEI13367.1"/>
    <property type="molecule type" value="Genomic_DNA"/>
</dbReference>
<dbReference type="AlphaFoldDB" id="A0A3S4Z5F8"/>
<dbReference type="InterPro" id="IPR008984">
    <property type="entry name" value="SMAD_FHA_dom_sf"/>
</dbReference>
<name>A0A3S4Z5F8_9ACTO</name>
<sequence length="163" mass="17598">MSAVVVALLRLSFLALLWIFVLFVLLTIKNDVFGTSVNSRGFTGQGRPRLRERTTPNKPRAQAPSRASDASLVVSSGSLAGTTLPLSGATVTIGRSPDSALVLDDGYTSARHARIFNSGGDWYVEDLNSTNGTWVGKEKIYQPTRLSYGAPITIGQTTLELRR</sequence>
<reference evidence="5 6" key="1">
    <citation type="submission" date="2018-12" db="EMBL/GenBank/DDBJ databases">
        <authorList>
            <consortium name="Pathogen Informatics"/>
        </authorList>
    </citation>
    <scope>NUCLEOTIDE SEQUENCE [LARGE SCALE GENOMIC DNA]</scope>
    <source>
        <strain evidence="5 6">NCTC13354</strain>
    </source>
</reference>
<dbReference type="PANTHER" id="PTHR23308">
    <property type="entry name" value="NUCLEAR INHIBITOR OF PROTEIN PHOSPHATASE-1"/>
    <property type="match status" value="1"/>
</dbReference>
<dbReference type="SUPFAM" id="SSF49879">
    <property type="entry name" value="SMAD/FHA domain"/>
    <property type="match status" value="1"/>
</dbReference>
<feature type="region of interest" description="Disordered" evidence="2">
    <location>
        <begin position="40"/>
        <end position="67"/>
    </location>
</feature>
<evidence type="ECO:0000313" key="6">
    <source>
        <dbReference type="Proteomes" id="UP000269542"/>
    </source>
</evidence>
<dbReference type="RefSeq" id="WP_126416484.1">
    <property type="nucleotide sequence ID" value="NZ_LR134476.1"/>
</dbReference>
<organism evidence="5 6">
    <name type="scientific">Trueperella bialowiezensis</name>
    <dbReference type="NCBI Taxonomy" id="312285"/>
    <lineage>
        <taxon>Bacteria</taxon>
        <taxon>Bacillati</taxon>
        <taxon>Actinomycetota</taxon>
        <taxon>Actinomycetes</taxon>
        <taxon>Actinomycetales</taxon>
        <taxon>Actinomycetaceae</taxon>
        <taxon>Trueperella</taxon>
    </lineage>
</organism>
<evidence type="ECO:0000259" key="4">
    <source>
        <dbReference type="PROSITE" id="PS50006"/>
    </source>
</evidence>
<dbReference type="KEGG" id="tbw:NCTC13354_01081"/>
<dbReference type="Pfam" id="PF00498">
    <property type="entry name" value="FHA"/>
    <property type="match status" value="1"/>
</dbReference>
<keyword evidence="3" id="KW-0812">Transmembrane</keyword>
<evidence type="ECO:0000256" key="3">
    <source>
        <dbReference type="SAM" id="Phobius"/>
    </source>
</evidence>
<dbReference type="Gene3D" id="2.60.200.20">
    <property type="match status" value="1"/>
</dbReference>
<dbReference type="SMART" id="SM00240">
    <property type="entry name" value="FHA"/>
    <property type="match status" value="1"/>
</dbReference>
<keyword evidence="3" id="KW-0472">Membrane</keyword>
<feature type="domain" description="FHA" evidence="4">
    <location>
        <begin position="91"/>
        <end position="140"/>
    </location>
</feature>
<keyword evidence="6" id="KW-1185">Reference proteome</keyword>
<evidence type="ECO:0000313" key="5">
    <source>
        <dbReference type="EMBL" id="VEI13367.1"/>
    </source>
</evidence>
<proteinExistence type="predicted"/>
<keyword evidence="3" id="KW-1133">Transmembrane helix</keyword>
<gene>
    <name evidence="5" type="primary">odhI</name>
    <name evidence="5" type="ORF">NCTC13354_01081</name>
</gene>
<keyword evidence="1" id="KW-0597">Phosphoprotein</keyword>
<feature type="transmembrane region" description="Helical" evidence="3">
    <location>
        <begin position="6"/>
        <end position="28"/>
    </location>
</feature>
<protein>
    <submittedName>
        <fullName evidence="5">Oxoglutarate dehydrogenase inhibitor</fullName>
    </submittedName>
</protein>
<accession>A0A3S4Z5F8</accession>